<dbReference type="SUPFAM" id="SSF57997">
    <property type="entry name" value="Tropomyosin"/>
    <property type="match status" value="1"/>
</dbReference>
<dbReference type="InterPro" id="IPR056070">
    <property type="entry name" value="DUF7653"/>
</dbReference>
<dbReference type="EMBL" id="CM026432">
    <property type="protein sequence ID" value="KAG0556923.1"/>
    <property type="molecule type" value="Genomic_DNA"/>
</dbReference>
<evidence type="ECO:0000313" key="4">
    <source>
        <dbReference type="Proteomes" id="UP000822688"/>
    </source>
</evidence>
<comment type="caution">
    <text evidence="3">The sequence shown here is derived from an EMBL/GenBank/DDBJ whole genome shotgun (WGS) entry which is preliminary data.</text>
</comment>
<dbReference type="Pfam" id="PF24670">
    <property type="entry name" value="DUF7653"/>
    <property type="match status" value="1"/>
</dbReference>
<feature type="coiled-coil region" evidence="1">
    <location>
        <begin position="442"/>
        <end position="479"/>
    </location>
</feature>
<evidence type="ECO:0000313" key="3">
    <source>
        <dbReference type="EMBL" id="KAG0556923.1"/>
    </source>
</evidence>
<reference evidence="3 4" key="1">
    <citation type="submission" date="2020-06" db="EMBL/GenBank/DDBJ databases">
        <title>WGS assembly of Ceratodon purpureus strain R40.</title>
        <authorList>
            <person name="Carey S.B."/>
            <person name="Jenkins J."/>
            <person name="Shu S."/>
            <person name="Lovell J.T."/>
            <person name="Sreedasyam A."/>
            <person name="Maumus F."/>
            <person name="Tiley G.P."/>
            <person name="Fernandez-Pozo N."/>
            <person name="Barry K."/>
            <person name="Chen C."/>
            <person name="Wang M."/>
            <person name="Lipzen A."/>
            <person name="Daum C."/>
            <person name="Saski C.A."/>
            <person name="Payton A.C."/>
            <person name="Mcbreen J.C."/>
            <person name="Conrad R.E."/>
            <person name="Kollar L.M."/>
            <person name="Olsson S."/>
            <person name="Huttunen S."/>
            <person name="Landis J.B."/>
            <person name="Wickett N.J."/>
            <person name="Johnson M.G."/>
            <person name="Rensing S.A."/>
            <person name="Grimwood J."/>
            <person name="Schmutz J."/>
            <person name="Mcdaniel S.F."/>
        </authorList>
    </citation>
    <scope>NUCLEOTIDE SEQUENCE [LARGE SCALE GENOMIC DNA]</scope>
    <source>
        <strain evidence="3 4">R40</strain>
    </source>
</reference>
<evidence type="ECO:0000259" key="2">
    <source>
        <dbReference type="Pfam" id="PF24670"/>
    </source>
</evidence>
<protein>
    <recommendedName>
        <fullName evidence="2">DUF7653 domain-containing protein</fullName>
    </recommendedName>
</protein>
<accession>A0A8T0GCZ4</accession>
<dbReference type="Gene3D" id="1.10.287.1490">
    <property type="match status" value="2"/>
</dbReference>
<dbReference type="Proteomes" id="UP000822688">
    <property type="component" value="Chromosome 11"/>
</dbReference>
<feature type="coiled-coil region" evidence="1">
    <location>
        <begin position="276"/>
        <end position="409"/>
    </location>
</feature>
<keyword evidence="4" id="KW-1185">Reference proteome</keyword>
<dbReference type="AlphaFoldDB" id="A0A8T0GCZ4"/>
<sequence length="714" mass="81800">MSSIVVLKSGTVRDSEVGKGGEIAMALTEVQRAHDAAWNCAMVDGGGLHSNGHKLSEEVRRSAEFSGGKRRGSLKEEYYGYSSHKGEKENVDVHAGLGDVGEEANVKERRGDVETDAEKSKLDEHGLRSRVWALEEEKGKLHKDLAAMTLKETILRDKVREFEMQMDGHRKRVERAERTIIELRQAVAQSSKQARQADKEAEELRLLCARNDGEKQDMQNRVERLQQLCMDHEKSIHGLRQGLKNGMDGNKEGRMSRLQKELQRLSGVEIGLRTDLEASRVENATLRRDINCLLERFANQQRESTMHMKKLEQELRAEIDRGQAKIAELQDDNNVLFAKLRLLTRERHDTREALRSCNNRVSDLEEENQSLQEEIAKVEKALEAKQMDIQSLESQLERSIQNKEIAQTALALKEKASLNDDVTMKVKDKEPRNSPQFGTEMRQSLQAAAQQLYSMNERLEKLMDKLSERDLQLQEARADIAGKDEVVTGLEHTLSNLAKTVDSQSSRLMRLSKQNEDLTKMTQSQARHIEDFQTRIATAVESKNKAEQELGAVRKRLEDYEKDYESQGLTCQLLQERVDALEAELQHCQPQVTSLRQERDDLEMERENLHHSLADVTLRVTDLEHRLADREEAMKLQEVTLEELRKLVDEGRKELSLVKQERDEMQKEAEAMSREALRTSVEVEVLRRRVHQLDEDVLLRDGQICILRGGLEDS</sequence>
<gene>
    <name evidence="3" type="ORF">KC19_11G089400</name>
</gene>
<name>A0A8T0GCZ4_CERPU</name>
<dbReference type="PANTHER" id="PTHR47491:SF5">
    <property type="entry name" value="CAP-GLY DOMAIN LINKER"/>
    <property type="match status" value="1"/>
</dbReference>
<keyword evidence="1" id="KW-0175">Coiled coil</keyword>
<feature type="coiled-coil region" evidence="1">
    <location>
        <begin position="159"/>
        <end position="235"/>
    </location>
</feature>
<evidence type="ECO:0000256" key="1">
    <source>
        <dbReference type="SAM" id="Coils"/>
    </source>
</evidence>
<dbReference type="PANTHER" id="PTHR47491">
    <property type="entry name" value="CAP-GLY DOMAIN LINKER"/>
    <property type="match status" value="1"/>
</dbReference>
<organism evidence="3 4">
    <name type="scientific">Ceratodon purpureus</name>
    <name type="common">Fire moss</name>
    <name type="synonym">Dicranum purpureum</name>
    <dbReference type="NCBI Taxonomy" id="3225"/>
    <lineage>
        <taxon>Eukaryota</taxon>
        <taxon>Viridiplantae</taxon>
        <taxon>Streptophyta</taxon>
        <taxon>Embryophyta</taxon>
        <taxon>Bryophyta</taxon>
        <taxon>Bryophytina</taxon>
        <taxon>Bryopsida</taxon>
        <taxon>Dicranidae</taxon>
        <taxon>Pseudoditrichales</taxon>
        <taxon>Ditrichaceae</taxon>
        <taxon>Ceratodon</taxon>
    </lineage>
</organism>
<feature type="coiled-coil region" evidence="1">
    <location>
        <begin position="592"/>
        <end position="675"/>
    </location>
</feature>
<proteinExistence type="predicted"/>
<feature type="domain" description="DUF7653" evidence="2">
    <location>
        <begin position="272"/>
        <end position="349"/>
    </location>
</feature>
<feature type="coiled-coil region" evidence="1">
    <location>
        <begin position="529"/>
        <end position="563"/>
    </location>
</feature>